<evidence type="ECO:0000313" key="1">
    <source>
        <dbReference type="EMBL" id="MDZ5711159.1"/>
    </source>
</evidence>
<dbReference type="Pfam" id="PF09671">
    <property type="entry name" value="Spore_GerQ"/>
    <property type="match status" value="1"/>
</dbReference>
<evidence type="ECO:0000313" key="2">
    <source>
        <dbReference type="Proteomes" id="UP001292084"/>
    </source>
</evidence>
<gene>
    <name evidence="1" type="primary">gerQ</name>
    <name evidence="1" type="ORF">UFB30_02945</name>
</gene>
<keyword evidence="2" id="KW-1185">Reference proteome</keyword>
<dbReference type="InterPro" id="IPR014099">
    <property type="entry name" value="Spore_coat_GerQ"/>
</dbReference>
<dbReference type="PIRSF" id="PIRSF038931">
    <property type="entry name" value="GerQ"/>
    <property type="match status" value="1"/>
</dbReference>
<keyword evidence="1" id="KW-0946">Virion</keyword>
<dbReference type="Proteomes" id="UP001292084">
    <property type="component" value="Unassembled WGS sequence"/>
</dbReference>
<keyword evidence="1" id="KW-0167">Capsid protein</keyword>
<proteinExistence type="predicted"/>
<dbReference type="NCBIfam" id="TIGR02728">
    <property type="entry name" value="spore_gerQ"/>
    <property type="match status" value="1"/>
</dbReference>
<name>A0ABU5KIT2_9BACL</name>
<dbReference type="EMBL" id="JAXQNN010000001">
    <property type="protein sequence ID" value="MDZ5711159.1"/>
    <property type="molecule type" value="Genomic_DNA"/>
</dbReference>
<dbReference type="RefSeq" id="WP_322420177.1">
    <property type="nucleotide sequence ID" value="NZ_JAXQNN010000001.1"/>
</dbReference>
<organism evidence="1 2">
    <name type="scientific">Jeotgalibacillus haloalkalitolerans</name>
    <dbReference type="NCBI Taxonomy" id="3104292"/>
    <lineage>
        <taxon>Bacteria</taxon>
        <taxon>Bacillati</taxon>
        <taxon>Bacillota</taxon>
        <taxon>Bacilli</taxon>
        <taxon>Bacillales</taxon>
        <taxon>Caryophanaceae</taxon>
        <taxon>Jeotgalibacillus</taxon>
    </lineage>
</organism>
<accession>A0ABU5KIT2</accession>
<sequence>MTMNPSYSTGQYGTGQYGGYYPNYQYYYGQQQQAQQPARPPVEESYIENIFRLNRGKPTTVYMTFENNKDWNAKIFKGIIEAAGRDHLILSDPNTGKRYLLPLIYLDYATFDGEIEYEYPFNNVGQ</sequence>
<reference evidence="1 2" key="1">
    <citation type="submission" date="2023-12" db="EMBL/GenBank/DDBJ databases">
        <title>Jeotgalibacillus haloalkaliphilus sp. nov., a novel salt-tolerant bacteria, isolated from the estuary of the Fenhe River into the Yellow River.</title>
        <authorList>
            <person name="Li Y."/>
        </authorList>
    </citation>
    <scope>NUCLEOTIDE SEQUENCE [LARGE SCALE GENOMIC DNA]</scope>
    <source>
        <strain evidence="1 2">HH7-29</strain>
    </source>
</reference>
<comment type="caution">
    <text evidence="1">The sequence shown here is derived from an EMBL/GenBank/DDBJ whole genome shotgun (WGS) entry which is preliminary data.</text>
</comment>
<protein>
    <submittedName>
        <fullName evidence="1">Spore coat protein GerQ</fullName>
    </submittedName>
</protein>